<dbReference type="eggNOG" id="COG5279">
    <property type="taxonomic scope" value="Bacteria"/>
</dbReference>
<dbReference type="EMBL" id="CP002403">
    <property type="protein sequence ID" value="ADU23567.1"/>
    <property type="molecule type" value="Genomic_DNA"/>
</dbReference>
<dbReference type="InterPro" id="IPR002105">
    <property type="entry name" value="Dockerin_1_rpt"/>
</dbReference>
<dbReference type="InterPro" id="IPR036439">
    <property type="entry name" value="Dockerin_dom_sf"/>
</dbReference>
<dbReference type="Gene3D" id="3.10.620.30">
    <property type="match status" value="1"/>
</dbReference>
<dbReference type="Pfam" id="PF00404">
    <property type="entry name" value="Dockerin_1"/>
    <property type="match status" value="1"/>
</dbReference>
<dbReference type="InterPro" id="IPR002931">
    <property type="entry name" value="Transglutaminase-like"/>
</dbReference>
<dbReference type="GO" id="GO:0004553">
    <property type="term" value="F:hydrolase activity, hydrolyzing O-glycosyl compounds"/>
    <property type="evidence" value="ECO:0007669"/>
    <property type="project" value="InterPro"/>
</dbReference>
<dbReference type="CDD" id="cd14256">
    <property type="entry name" value="Dockerin_I"/>
    <property type="match status" value="1"/>
</dbReference>
<evidence type="ECO:0000259" key="2">
    <source>
        <dbReference type="PROSITE" id="PS51766"/>
    </source>
</evidence>
<dbReference type="InterPro" id="IPR038765">
    <property type="entry name" value="Papain-like_cys_pep_sf"/>
</dbReference>
<dbReference type="AlphaFoldDB" id="E6UF40"/>
<dbReference type="InterPro" id="IPR016134">
    <property type="entry name" value="Dockerin_dom"/>
</dbReference>
<dbReference type="GO" id="GO:0000272">
    <property type="term" value="P:polysaccharide catabolic process"/>
    <property type="evidence" value="ECO:0007669"/>
    <property type="project" value="InterPro"/>
</dbReference>
<name>E6UF40_RUMA7</name>
<dbReference type="Gene3D" id="1.10.1330.10">
    <property type="entry name" value="Dockerin domain"/>
    <property type="match status" value="1"/>
</dbReference>
<feature type="chain" id="PRO_5003212936" evidence="1">
    <location>
        <begin position="29"/>
        <end position="381"/>
    </location>
</feature>
<dbReference type="HOGENOM" id="CLU_725381_0_0_9"/>
<reference evidence="3 4" key="1">
    <citation type="journal article" date="2011" name="J. Bacteriol.">
        <title>Complete genome of the cellulolytic ruminal bacterium Ruminococcus albus 7.</title>
        <authorList>
            <person name="Suen G."/>
            <person name="Stevenson D.M."/>
            <person name="Bruce D.C."/>
            <person name="Chertkov O."/>
            <person name="Copeland A."/>
            <person name="Cheng J.F."/>
            <person name="Detter C."/>
            <person name="Detter J.C."/>
            <person name="Goodwin L.A."/>
            <person name="Han C.S."/>
            <person name="Hauser L.J."/>
            <person name="Ivanova N.N."/>
            <person name="Kyrpides N.C."/>
            <person name="Land M.L."/>
            <person name="Lapidus A."/>
            <person name="Lucas S."/>
            <person name="Ovchinnikova G."/>
            <person name="Pitluck S."/>
            <person name="Tapia R."/>
            <person name="Woyke T."/>
            <person name="Boyum J."/>
            <person name="Mead D."/>
            <person name="Weimer P.J."/>
        </authorList>
    </citation>
    <scope>NUCLEOTIDE SEQUENCE [LARGE SCALE GENOMIC DNA]</scope>
    <source>
        <strain evidence="4">ATCC 27210 / DSM 20455 / JCM 14654 / NCDO 2250 / 7</strain>
    </source>
</reference>
<keyword evidence="1" id="KW-0732">Signal</keyword>
<evidence type="ECO:0000313" key="3">
    <source>
        <dbReference type="EMBL" id="ADU23567.1"/>
    </source>
</evidence>
<dbReference type="SUPFAM" id="SSF63446">
    <property type="entry name" value="Type I dockerin domain"/>
    <property type="match status" value="1"/>
</dbReference>
<dbReference type="KEGG" id="ral:Rumal_3102"/>
<feature type="domain" description="Dockerin" evidence="2">
    <location>
        <begin position="318"/>
        <end position="381"/>
    </location>
</feature>
<dbReference type="Proteomes" id="UP000006919">
    <property type="component" value="Chromosome"/>
</dbReference>
<protein>
    <submittedName>
        <fullName evidence="3">Transglutaminase domain-containing protein</fullName>
    </submittedName>
</protein>
<proteinExistence type="predicted"/>
<evidence type="ECO:0000256" key="1">
    <source>
        <dbReference type="SAM" id="SignalP"/>
    </source>
</evidence>
<sequence length="381" mass="42137" precursor="true">MKYKITALAAAAVIAISSAAGSILTASAAGIRATQDSSDFLTDCSSRAGYDYLGTMKNGKALQRAYDKMCDAAEKLWNDTDRTISNLQNYYYYAAIPYDGLTYDEMGIVYVTFKNDFPLYYFAEGLMVGDAKNFYMVTDISYIKGSARAKAQQDIREYITSTAKKAESAESVYEKALIIHNAINNDLEYAYDSEGAASGEPWAHNILGACCNGKGVCECYARTFQAVMNYLDIDNYFVSGMTDQGDHAWNAVRMDDGKCYYVDCTWDDVSGRNIYFAKGKRTMSADHKVDVPCDDPLRFFIKLPDISYTDLDPQTILRERETGDINGDETVNVTDISIIAAHIKSVRPLYGINLKYADITGDGKVNISDLSKLAAKVKGKS</sequence>
<dbReference type="RefSeq" id="WP_013499674.1">
    <property type="nucleotide sequence ID" value="NC_014833.1"/>
</dbReference>
<dbReference type="Pfam" id="PF01841">
    <property type="entry name" value="Transglut_core"/>
    <property type="match status" value="1"/>
</dbReference>
<evidence type="ECO:0000313" key="4">
    <source>
        <dbReference type="Proteomes" id="UP000006919"/>
    </source>
</evidence>
<feature type="signal peptide" evidence="1">
    <location>
        <begin position="1"/>
        <end position="28"/>
    </location>
</feature>
<dbReference type="PROSITE" id="PS51766">
    <property type="entry name" value="DOCKERIN"/>
    <property type="match status" value="1"/>
</dbReference>
<dbReference type="OrthoDB" id="9788327at2"/>
<gene>
    <name evidence="3" type="ordered locus">Rumal_3102</name>
</gene>
<accession>E6UF40</accession>
<dbReference type="SUPFAM" id="SSF54001">
    <property type="entry name" value="Cysteine proteinases"/>
    <property type="match status" value="1"/>
</dbReference>
<organism evidence="3 4">
    <name type="scientific">Ruminococcus albus (strain ATCC 27210 / DSM 20455 / JCM 14654 / NCDO 2250 / 7)</name>
    <dbReference type="NCBI Taxonomy" id="697329"/>
    <lineage>
        <taxon>Bacteria</taxon>
        <taxon>Bacillati</taxon>
        <taxon>Bacillota</taxon>
        <taxon>Clostridia</taxon>
        <taxon>Eubacteriales</taxon>
        <taxon>Oscillospiraceae</taxon>
        <taxon>Ruminococcus</taxon>
    </lineage>
</organism>
<dbReference type="STRING" id="697329.Rumal_3102"/>